<comment type="subcellular location">
    <subcellularLocation>
        <location evidence="1 12">Mitochondrion membrane</location>
        <topology evidence="1 12">Single-pass membrane protein</topology>
    </subcellularLocation>
</comment>
<keyword evidence="5 12" id="KW-0138">CF(0)</keyword>
<dbReference type="GO" id="GO:0015986">
    <property type="term" value="P:proton motive force-driven ATP synthesis"/>
    <property type="evidence" value="ECO:0007669"/>
    <property type="project" value="InterPro"/>
</dbReference>
<dbReference type="InterPro" id="IPR001421">
    <property type="entry name" value="ATP8_metazoa"/>
</dbReference>
<evidence type="ECO:0000256" key="3">
    <source>
        <dbReference type="ARBA" id="ARBA00011291"/>
    </source>
</evidence>
<evidence type="ECO:0000256" key="2">
    <source>
        <dbReference type="ARBA" id="ARBA00008892"/>
    </source>
</evidence>
<evidence type="ECO:0000256" key="6">
    <source>
        <dbReference type="ARBA" id="ARBA00022692"/>
    </source>
</evidence>
<feature type="transmembrane region" description="Helical" evidence="13">
    <location>
        <begin position="12"/>
        <end position="33"/>
    </location>
</feature>
<keyword evidence="10 12" id="KW-0496">Mitochondrion</keyword>
<organism evidence="14">
    <name type="scientific">Lachnaia tristigma</name>
    <dbReference type="NCBI Taxonomy" id="294587"/>
    <lineage>
        <taxon>Eukaryota</taxon>
        <taxon>Metazoa</taxon>
        <taxon>Ecdysozoa</taxon>
        <taxon>Arthropoda</taxon>
        <taxon>Hexapoda</taxon>
        <taxon>Insecta</taxon>
        <taxon>Pterygota</taxon>
        <taxon>Neoptera</taxon>
        <taxon>Endopterygota</taxon>
        <taxon>Coleoptera</taxon>
        <taxon>Polyphaga</taxon>
        <taxon>Cucujiformia</taxon>
        <taxon>Chrysomeloidea</taxon>
        <taxon>Chrysomelidae</taxon>
        <taxon>Clytrinae</taxon>
        <taxon>Lachnaia</taxon>
    </lineage>
</organism>
<gene>
    <name evidence="14" type="primary">atp8</name>
</gene>
<keyword evidence="6 12" id="KW-0812">Transmembrane</keyword>
<dbReference type="GO" id="GO:0031966">
    <property type="term" value="C:mitochondrial membrane"/>
    <property type="evidence" value="ECO:0007669"/>
    <property type="project" value="UniProtKB-SubCell"/>
</dbReference>
<dbReference type="EMBL" id="KX943417">
    <property type="protein sequence ID" value="APX39763.1"/>
    <property type="molecule type" value="Genomic_DNA"/>
</dbReference>
<evidence type="ECO:0000256" key="10">
    <source>
        <dbReference type="ARBA" id="ARBA00023128"/>
    </source>
</evidence>
<keyword evidence="7 12" id="KW-0375">Hydrogen ion transport</keyword>
<dbReference type="Pfam" id="PF00895">
    <property type="entry name" value="ATP-synt_8"/>
    <property type="match status" value="1"/>
</dbReference>
<reference evidence="14" key="1">
    <citation type="journal article" date="2015" name="Methods Ecol Evol 6">
        <title>Validating the power of mitochondrial metagenomics for community ecology and phylogenetics of complex assemblages.</title>
        <authorList>
            <person name="Gomez-Rodriguez C."/>
            <person name="Crampton-Platt A."/>
            <person name="Timmermans M.J.T.N."/>
            <person name="Baselga A."/>
            <person name="Vogler A.P."/>
        </authorList>
    </citation>
    <scope>NUCLEOTIDE SEQUENCE</scope>
</reference>
<proteinExistence type="inferred from homology"/>
<dbReference type="GO" id="GO:0015078">
    <property type="term" value="F:proton transmembrane transporter activity"/>
    <property type="evidence" value="ECO:0007669"/>
    <property type="project" value="InterPro"/>
</dbReference>
<evidence type="ECO:0000256" key="1">
    <source>
        <dbReference type="ARBA" id="ARBA00004304"/>
    </source>
</evidence>
<evidence type="ECO:0000256" key="4">
    <source>
        <dbReference type="ARBA" id="ARBA00022448"/>
    </source>
</evidence>
<evidence type="ECO:0000256" key="9">
    <source>
        <dbReference type="ARBA" id="ARBA00023065"/>
    </source>
</evidence>
<sequence length="51" mass="6065">MPQMAPINWLSLFLMFIVSLVVFCTANYFFIMYSPKKSVLQKKTSLNNWSW</sequence>
<keyword evidence="8 13" id="KW-1133">Transmembrane helix</keyword>
<keyword evidence="4 12" id="KW-0813">Transport</keyword>
<keyword evidence="9 12" id="KW-0406">Ion transport</keyword>
<comment type="subunit">
    <text evidence="3">F-type ATPases have 2 components, CF(1) - the catalytic core - and CF(0) - the membrane proton channel.</text>
</comment>
<evidence type="ECO:0000256" key="11">
    <source>
        <dbReference type="ARBA" id="ARBA00023136"/>
    </source>
</evidence>
<evidence type="ECO:0000256" key="5">
    <source>
        <dbReference type="ARBA" id="ARBA00022547"/>
    </source>
</evidence>
<evidence type="ECO:0000256" key="7">
    <source>
        <dbReference type="ARBA" id="ARBA00022781"/>
    </source>
</evidence>
<accession>A0A3G1GPW5</accession>
<dbReference type="GO" id="GO:0045259">
    <property type="term" value="C:proton-transporting ATP synthase complex"/>
    <property type="evidence" value="ECO:0007669"/>
    <property type="project" value="UniProtKB-KW"/>
</dbReference>
<geneLocation type="mitochondrion" evidence="14"/>
<comment type="similarity">
    <text evidence="2 12">Belongs to the ATPase protein 8 family.</text>
</comment>
<protein>
    <recommendedName>
        <fullName evidence="12">ATP synthase complex subunit 8</fullName>
    </recommendedName>
</protein>
<evidence type="ECO:0000256" key="13">
    <source>
        <dbReference type="SAM" id="Phobius"/>
    </source>
</evidence>
<evidence type="ECO:0000256" key="12">
    <source>
        <dbReference type="RuleBase" id="RU003661"/>
    </source>
</evidence>
<dbReference type="AlphaFoldDB" id="A0A3G1GPW5"/>
<keyword evidence="11 13" id="KW-0472">Membrane</keyword>
<name>A0A3G1GPW5_9CUCU</name>
<evidence type="ECO:0000256" key="8">
    <source>
        <dbReference type="ARBA" id="ARBA00022989"/>
    </source>
</evidence>
<evidence type="ECO:0000313" key="14">
    <source>
        <dbReference type="EMBL" id="APX39763.1"/>
    </source>
</evidence>